<organism evidence="1 2">
    <name type="scientific">Labilithrix luteola</name>
    <dbReference type="NCBI Taxonomy" id="1391654"/>
    <lineage>
        <taxon>Bacteria</taxon>
        <taxon>Pseudomonadati</taxon>
        <taxon>Myxococcota</taxon>
        <taxon>Polyangia</taxon>
        <taxon>Polyangiales</taxon>
        <taxon>Labilitrichaceae</taxon>
        <taxon>Labilithrix</taxon>
    </lineage>
</organism>
<dbReference type="OrthoDB" id="5488153at2"/>
<proteinExistence type="predicted"/>
<evidence type="ECO:0000313" key="2">
    <source>
        <dbReference type="Proteomes" id="UP000064967"/>
    </source>
</evidence>
<sequence length="133" mass="13718">MSSGIVSAIQAISVGSTFDVSAVPSNDPSNANGVDATKFIKALRAKDEGDAANGCPAAPAKDTDGDGVKDTFIAVQAGTPVCFEVIPNKNTTVPPTDVPQFYNAFIDVIGAPGNIQLDRRSVLFLVPPDVTVK</sequence>
<dbReference type="STRING" id="1391654.AKJ09_01026"/>
<dbReference type="AlphaFoldDB" id="A0A0K1PLG1"/>
<dbReference type="RefSeq" id="WP_146645969.1">
    <property type="nucleotide sequence ID" value="NZ_CP012333.1"/>
</dbReference>
<evidence type="ECO:0000313" key="1">
    <source>
        <dbReference type="EMBL" id="AKU94362.1"/>
    </source>
</evidence>
<keyword evidence="2" id="KW-1185">Reference proteome</keyword>
<dbReference type="Proteomes" id="UP000064967">
    <property type="component" value="Chromosome"/>
</dbReference>
<accession>A0A0K1PLG1</accession>
<dbReference type="KEGG" id="llu:AKJ09_01026"/>
<protein>
    <submittedName>
        <fullName evidence="1">Uncharacterized protein</fullName>
    </submittedName>
</protein>
<gene>
    <name evidence="1" type="ORF">AKJ09_01026</name>
</gene>
<name>A0A0K1PLG1_9BACT</name>
<reference evidence="1 2" key="1">
    <citation type="submission" date="2015-08" db="EMBL/GenBank/DDBJ databases">
        <authorList>
            <person name="Babu N.S."/>
            <person name="Beckwith C.J."/>
            <person name="Beseler K.G."/>
            <person name="Brison A."/>
            <person name="Carone J.V."/>
            <person name="Caskin T.P."/>
            <person name="Diamond M."/>
            <person name="Durham M.E."/>
            <person name="Foxe J.M."/>
            <person name="Go M."/>
            <person name="Henderson B.A."/>
            <person name="Jones I.B."/>
            <person name="McGettigan J.A."/>
            <person name="Micheletti S.J."/>
            <person name="Nasrallah M.E."/>
            <person name="Ortiz D."/>
            <person name="Piller C.R."/>
            <person name="Privatt S.R."/>
            <person name="Schneider S.L."/>
            <person name="Sharp S."/>
            <person name="Smith T.C."/>
            <person name="Stanton J.D."/>
            <person name="Ullery H.E."/>
            <person name="Wilson R.J."/>
            <person name="Serrano M.G."/>
            <person name="Buck G."/>
            <person name="Lee V."/>
            <person name="Wang Y."/>
            <person name="Carvalho R."/>
            <person name="Voegtly L."/>
            <person name="Shi R."/>
            <person name="Duckworth R."/>
            <person name="Johnson A."/>
            <person name="Loviza R."/>
            <person name="Walstead R."/>
            <person name="Shah Z."/>
            <person name="Kiflezghi M."/>
            <person name="Wade K."/>
            <person name="Ball S.L."/>
            <person name="Bradley K.W."/>
            <person name="Asai D.J."/>
            <person name="Bowman C.A."/>
            <person name="Russell D.A."/>
            <person name="Pope W.H."/>
            <person name="Jacobs-Sera D."/>
            <person name="Hendrix R.W."/>
            <person name="Hatfull G.F."/>
        </authorList>
    </citation>
    <scope>NUCLEOTIDE SEQUENCE [LARGE SCALE GENOMIC DNA]</scope>
    <source>
        <strain evidence="1 2">DSM 27648</strain>
    </source>
</reference>
<dbReference type="EMBL" id="CP012333">
    <property type="protein sequence ID" value="AKU94362.1"/>
    <property type="molecule type" value="Genomic_DNA"/>
</dbReference>